<evidence type="ECO:0000256" key="2">
    <source>
        <dbReference type="ARBA" id="ARBA00022676"/>
    </source>
</evidence>
<evidence type="ECO:0000256" key="3">
    <source>
        <dbReference type="ARBA" id="ARBA00022679"/>
    </source>
</evidence>
<dbReference type="EMBL" id="UINC01118401">
    <property type="protein sequence ID" value="SVC91497.1"/>
    <property type="molecule type" value="Genomic_DNA"/>
</dbReference>
<dbReference type="SUPFAM" id="SSF53448">
    <property type="entry name" value="Nucleotide-diphospho-sugar transferases"/>
    <property type="match status" value="1"/>
</dbReference>
<keyword evidence="7 8" id="KW-0472">Membrane</keyword>
<evidence type="ECO:0000256" key="7">
    <source>
        <dbReference type="ARBA" id="ARBA00023136"/>
    </source>
</evidence>
<keyword evidence="4 8" id="KW-0812">Transmembrane</keyword>
<dbReference type="GO" id="GO:0099621">
    <property type="term" value="F:undecaprenyl-phosphate 4-deoxy-4-formamido-L-arabinose transferase activity"/>
    <property type="evidence" value="ECO:0007669"/>
    <property type="project" value="TreeGrafter"/>
</dbReference>
<organism evidence="10">
    <name type="scientific">marine metagenome</name>
    <dbReference type="NCBI Taxonomy" id="408172"/>
    <lineage>
        <taxon>unclassified sequences</taxon>
        <taxon>metagenomes</taxon>
        <taxon>ecological metagenomes</taxon>
    </lineage>
</organism>
<protein>
    <recommendedName>
        <fullName evidence="9">Glycosyltransferase 2-like domain-containing protein</fullName>
    </recommendedName>
</protein>
<keyword evidence="3" id="KW-0808">Transferase</keyword>
<evidence type="ECO:0000313" key="10">
    <source>
        <dbReference type="EMBL" id="SVC91497.1"/>
    </source>
</evidence>
<keyword evidence="1" id="KW-1003">Cell membrane</keyword>
<dbReference type="InterPro" id="IPR029044">
    <property type="entry name" value="Nucleotide-diphossugar_trans"/>
</dbReference>
<dbReference type="Pfam" id="PF00535">
    <property type="entry name" value="Glycos_transf_2"/>
    <property type="match status" value="1"/>
</dbReference>
<feature type="transmembrane region" description="Helical" evidence="8">
    <location>
        <begin position="226"/>
        <end position="246"/>
    </location>
</feature>
<evidence type="ECO:0000256" key="8">
    <source>
        <dbReference type="SAM" id="Phobius"/>
    </source>
</evidence>
<accession>A0A382R2Q4</accession>
<dbReference type="PANTHER" id="PTHR48090:SF3">
    <property type="entry name" value="UNDECAPRENYL-PHOSPHATE 4-DEOXY-4-FORMAMIDO-L-ARABINOSE TRANSFERASE"/>
    <property type="match status" value="1"/>
</dbReference>
<dbReference type="PANTHER" id="PTHR48090">
    <property type="entry name" value="UNDECAPRENYL-PHOSPHATE 4-DEOXY-4-FORMAMIDO-L-ARABINOSE TRANSFERASE-RELATED"/>
    <property type="match status" value="1"/>
</dbReference>
<evidence type="ECO:0000256" key="1">
    <source>
        <dbReference type="ARBA" id="ARBA00022475"/>
    </source>
</evidence>
<keyword evidence="2" id="KW-0328">Glycosyltransferase</keyword>
<evidence type="ECO:0000256" key="4">
    <source>
        <dbReference type="ARBA" id="ARBA00022692"/>
    </source>
</evidence>
<feature type="non-terminal residue" evidence="10">
    <location>
        <position position="1"/>
    </location>
</feature>
<keyword evidence="5" id="KW-0448">Lipopolysaccharide biosynthesis</keyword>
<evidence type="ECO:0000259" key="9">
    <source>
        <dbReference type="Pfam" id="PF00535"/>
    </source>
</evidence>
<dbReference type="GO" id="GO:0005886">
    <property type="term" value="C:plasma membrane"/>
    <property type="evidence" value="ECO:0007669"/>
    <property type="project" value="TreeGrafter"/>
</dbReference>
<dbReference type="InterPro" id="IPR001173">
    <property type="entry name" value="Glyco_trans_2-like"/>
</dbReference>
<name>A0A382R2Q4_9ZZZZ</name>
<feature type="transmembrane region" description="Helical" evidence="8">
    <location>
        <begin position="191"/>
        <end position="214"/>
    </location>
</feature>
<feature type="transmembrane region" description="Helical" evidence="8">
    <location>
        <begin position="168"/>
        <end position="185"/>
    </location>
</feature>
<gene>
    <name evidence="10" type="ORF">METZ01_LOCUS344351</name>
</gene>
<dbReference type="InterPro" id="IPR050256">
    <property type="entry name" value="Glycosyltransferase_2"/>
</dbReference>
<evidence type="ECO:0000256" key="6">
    <source>
        <dbReference type="ARBA" id="ARBA00022989"/>
    </source>
</evidence>
<proteinExistence type="predicted"/>
<dbReference type="Gene3D" id="3.90.550.10">
    <property type="entry name" value="Spore Coat Polysaccharide Biosynthesis Protein SpsA, Chain A"/>
    <property type="match status" value="1"/>
</dbReference>
<feature type="domain" description="Glycosyltransferase 2-like" evidence="9">
    <location>
        <begin position="1"/>
        <end position="122"/>
    </location>
</feature>
<sequence>TDDSYAVIEELAPRFGWLRAVRFRRNNHKAAALATGFREARGELIVTMDADLQDDPAEIPNLIAVLSTDNDLVSGWKKKRHDPISKRAPSKVFNLVTSAVSGIRLHDFNCGLKIYRREVAEDSLPYLYGELYRFLPAIAYWAGYRVTEIPVSHHARQFGVSKFGARRLLNGFLDLLSVTFIVRFMTTPMHVFGSLGLLSTLAGSAIGAYITYLWAQAGNIQNRHPLLMLAVLLIIVGIQFFSTGLLGDMLASMHQRGGRTPRISARID</sequence>
<dbReference type="CDD" id="cd04187">
    <property type="entry name" value="DPM1_like_bac"/>
    <property type="match status" value="1"/>
</dbReference>
<reference evidence="10" key="1">
    <citation type="submission" date="2018-05" db="EMBL/GenBank/DDBJ databases">
        <authorList>
            <person name="Lanie J.A."/>
            <person name="Ng W.-L."/>
            <person name="Kazmierczak K.M."/>
            <person name="Andrzejewski T.M."/>
            <person name="Davidsen T.M."/>
            <person name="Wayne K.J."/>
            <person name="Tettelin H."/>
            <person name="Glass J.I."/>
            <person name="Rusch D."/>
            <person name="Podicherti R."/>
            <person name="Tsui H.-C.T."/>
            <person name="Winkler M.E."/>
        </authorList>
    </citation>
    <scope>NUCLEOTIDE SEQUENCE</scope>
</reference>
<dbReference type="GO" id="GO:0009103">
    <property type="term" value="P:lipopolysaccharide biosynthetic process"/>
    <property type="evidence" value="ECO:0007669"/>
    <property type="project" value="UniProtKB-KW"/>
</dbReference>
<evidence type="ECO:0000256" key="5">
    <source>
        <dbReference type="ARBA" id="ARBA00022985"/>
    </source>
</evidence>
<dbReference type="AlphaFoldDB" id="A0A382R2Q4"/>
<keyword evidence="6 8" id="KW-1133">Transmembrane helix</keyword>